<dbReference type="AlphaFoldDB" id="A0AAU9PSI2"/>
<evidence type="ECO:0000313" key="7">
    <source>
        <dbReference type="EMBL" id="CAH1453181.1"/>
    </source>
</evidence>
<dbReference type="GO" id="GO:0030154">
    <property type="term" value="P:cell differentiation"/>
    <property type="evidence" value="ECO:0007669"/>
    <property type="project" value="UniProtKB-KW"/>
</dbReference>
<dbReference type="GO" id="GO:0009908">
    <property type="term" value="P:flower development"/>
    <property type="evidence" value="ECO:0007669"/>
    <property type="project" value="UniProtKB-KW"/>
</dbReference>
<feature type="compositionally biased region" description="Basic residues" evidence="6">
    <location>
        <begin position="422"/>
        <end position="432"/>
    </location>
</feature>
<sequence>MTTEYPDRIKNFFTELETRRTLLTTITETHNKLINNFISLDETLTKKSQILDARIEKYKKHTDKTLAALTVRDNGIPEKEVALAARVEQLKESAIRDIETGNNSDPEEKPMLDSLRMRFRRMDSKGLIKYLLAKRKESVQVRVDINTATEEAVDLPELVLEAVEDFVELKVSGTKVVGMADRRWACGIVIQAGLPLLPYGESLAIGRSMKDRAIRVLEIWKGILGGGEGSGGVGSGEATMFLQMVIGFGLKHKFDHEYLRQLVVEFAGRREMAKLAVALGYGDDEMREIIKELVKAERDIEAVYFSFESGLTEEFPPIPLLKSGIKNYQKNTSKEVPSWDDILNEMSVVLKIIKCIEDHKLESQFSRDDLQNRYNELDKMKAASKKAAPPPASTSKPVDKRHRSDRSGGGSSRPPKSARWAKSSHRKGRRPPPGRQPSAARSTGGSNGASAATPVQDGYGGYDNSAGGAPVGPTDQAS</sequence>
<dbReference type="PANTHER" id="PTHR31791:SF10">
    <property type="entry name" value="FRIGIDA-LIKE PROTEIN"/>
    <property type="match status" value="1"/>
</dbReference>
<keyword evidence="2 5" id="KW-0217">Developmental protein</keyword>
<dbReference type="Pfam" id="PF07899">
    <property type="entry name" value="Frigida"/>
    <property type="match status" value="1"/>
</dbReference>
<evidence type="ECO:0000256" key="1">
    <source>
        <dbReference type="ARBA" id="ARBA00008956"/>
    </source>
</evidence>
<keyword evidence="8" id="KW-1185">Reference proteome</keyword>
<evidence type="ECO:0000313" key="8">
    <source>
        <dbReference type="Proteomes" id="UP001157418"/>
    </source>
</evidence>
<comment type="similarity">
    <text evidence="1 5">Belongs to the Frigida family.</text>
</comment>
<accession>A0AAU9PSI2</accession>
<protein>
    <recommendedName>
        <fullName evidence="5">FRIGIDA-like protein</fullName>
    </recommendedName>
</protein>
<evidence type="ECO:0000256" key="2">
    <source>
        <dbReference type="ARBA" id="ARBA00022473"/>
    </source>
</evidence>
<keyword evidence="3 5" id="KW-0221">Differentiation</keyword>
<name>A0AAU9PSI2_9ASTR</name>
<evidence type="ECO:0000256" key="6">
    <source>
        <dbReference type="SAM" id="MobiDB-lite"/>
    </source>
</evidence>
<gene>
    <name evidence="7" type="ORF">LVIROSA_LOCUS38444</name>
</gene>
<dbReference type="InterPro" id="IPR012474">
    <property type="entry name" value="Frigida"/>
</dbReference>
<evidence type="ECO:0000256" key="4">
    <source>
        <dbReference type="ARBA" id="ARBA00023089"/>
    </source>
</evidence>
<dbReference type="EMBL" id="CAKMRJ010005745">
    <property type="protein sequence ID" value="CAH1453181.1"/>
    <property type="molecule type" value="Genomic_DNA"/>
</dbReference>
<comment type="caution">
    <text evidence="7">The sequence shown here is derived from an EMBL/GenBank/DDBJ whole genome shotgun (WGS) entry which is preliminary data.</text>
</comment>
<organism evidence="7 8">
    <name type="scientific">Lactuca virosa</name>
    <dbReference type="NCBI Taxonomy" id="75947"/>
    <lineage>
        <taxon>Eukaryota</taxon>
        <taxon>Viridiplantae</taxon>
        <taxon>Streptophyta</taxon>
        <taxon>Embryophyta</taxon>
        <taxon>Tracheophyta</taxon>
        <taxon>Spermatophyta</taxon>
        <taxon>Magnoliopsida</taxon>
        <taxon>eudicotyledons</taxon>
        <taxon>Gunneridae</taxon>
        <taxon>Pentapetalae</taxon>
        <taxon>asterids</taxon>
        <taxon>campanulids</taxon>
        <taxon>Asterales</taxon>
        <taxon>Asteraceae</taxon>
        <taxon>Cichorioideae</taxon>
        <taxon>Cichorieae</taxon>
        <taxon>Lactucinae</taxon>
        <taxon>Lactuca</taxon>
    </lineage>
</organism>
<keyword evidence="4 5" id="KW-0287">Flowering</keyword>
<feature type="region of interest" description="Disordered" evidence="6">
    <location>
        <begin position="381"/>
        <end position="478"/>
    </location>
</feature>
<evidence type="ECO:0000256" key="3">
    <source>
        <dbReference type="ARBA" id="ARBA00022782"/>
    </source>
</evidence>
<proteinExistence type="inferred from homology"/>
<evidence type="ECO:0000256" key="5">
    <source>
        <dbReference type="RuleBase" id="RU364012"/>
    </source>
</evidence>
<reference evidence="7 8" key="1">
    <citation type="submission" date="2022-01" db="EMBL/GenBank/DDBJ databases">
        <authorList>
            <person name="Xiong W."/>
            <person name="Schranz E."/>
        </authorList>
    </citation>
    <scope>NUCLEOTIDE SEQUENCE [LARGE SCALE GENOMIC DNA]</scope>
</reference>
<dbReference type="Proteomes" id="UP001157418">
    <property type="component" value="Unassembled WGS sequence"/>
</dbReference>
<dbReference type="PANTHER" id="PTHR31791">
    <property type="entry name" value="FRIGIDA-LIKE PROTEIN 3-RELATED"/>
    <property type="match status" value="1"/>
</dbReference>